<dbReference type="EMBL" id="MN741007">
    <property type="protein sequence ID" value="QHU22451.1"/>
    <property type="molecule type" value="Genomic_DNA"/>
</dbReference>
<keyword evidence="1" id="KW-1133">Transmembrane helix</keyword>
<protein>
    <recommendedName>
        <fullName evidence="2">Minor capsid protein P11 C-terminal conserved region domain-containing protein</fullName>
    </recommendedName>
</protein>
<organism evidence="3">
    <name type="scientific">viral metagenome</name>
    <dbReference type="NCBI Taxonomy" id="1070528"/>
    <lineage>
        <taxon>unclassified sequences</taxon>
        <taxon>metagenomes</taxon>
        <taxon>organismal metagenomes</taxon>
    </lineage>
</organism>
<keyword evidence="1" id="KW-0812">Transmembrane</keyword>
<keyword evidence="1" id="KW-0472">Membrane</keyword>
<accession>A0A6C0KYY8</accession>
<feature type="domain" description="Minor capsid protein P11 C-terminal conserved region" evidence="2">
    <location>
        <begin position="105"/>
        <end position="183"/>
    </location>
</feature>
<evidence type="ECO:0000259" key="2">
    <source>
        <dbReference type="Pfam" id="PF23983"/>
    </source>
</evidence>
<sequence length="189" mass="20362">MKLTKLFGKNKDKIFNVMVILGVIALVVFLMKYNKDKNGASLGMRNLSPMELESDLKMANGEQMEAKVGGSVVGASAPDTNDYLNVSGLESSKPQVSSCNNEPVMNPKELLPSDSEWSNIAPTKGLENVSFLSAGHNFGTNTVGSSLRNANLQVRSEPVIQKVNTGPWNESTIDADTTRKALEIGGMLE</sequence>
<evidence type="ECO:0000256" key="1">
    <source>
        <dbReference type="SAM" id="Phobius"/>
    </source>
</evidence>
<proteinExistence type="predicted"/>
<feature type="transmembrane region" description="Helical" evidence="1">
    <location>
        <begin position="14"/>
        <end position="31"/>
    </location>
</feature>
<dbReference type="AlphaFoldDB" id="A0A6C0KYY8"/>
<evidence type="ECO:0000313" key="3">
    <source>
        <dbReference type="EMBL" id="QHU22451.1"/>
    </source>
</evidence>
<dbReference type="Pfam" id="PF23983">
    <property type="entry name" value="P11_C"/>
    <property type="match status" value="1"/>
</dbReference>
<reference evidence="3" key="1">
    <citation type="journal article" date="2020" name="Nature">
        <title>Giant virus diversity and host interactions through global metagenomics.</title>
        <authorList>
            <person name="Schulz F."/>
            <person name="Roux S."/>
            <person name="Paez-Espino D."/>
            <person name="Jungbluth S."/>
            <person name="Walsh D.A."/>
            <person name="Denef V.J."/>
            <person name="McMahon K.D."/>
            <person name="Konstantinidis K.T."/>
            <person name="Eloe-Fadrosh E.A."/>
            <person name="Kyrpides N.C."/>
            <person name="Woyke T."/>
        </authorList>
    </citation>
    <scope>NUCLEOTIDE SEQUENCE</scope>
    <source>
        <strain evidence="3">GVMAG-S-ERX555907-102</strain>
    </source>
</reference>
<name>A0A6C0KYY8_9ZZZZ</name>
<dbReference type="InterPro" id="IPR055730">
    <property type="entry name" value="P11_C"/>
</dbReference>